<evidence type="ECO:0000256" key="1">
    <source>
        <dbReference type="SAM" id="SignalP"/>
    </source>
</evidence>
<gene>
    <name evidence="2" type="ORF">J2X04_001689</name>
</gene>
<feature type="signal peptide" evidence="1">
    <location>
        <begin position="1"/>
        <end position="21"/>
    </location>
</feature>
<dbReference type="SUPFAM" id="SSF63829">
    <property type="entry name" value="Calcium-dependent phosphotriesterase"/>
    <property type="match status" value="1"/>
</dbReference>
<sequence length="524" mass="56788">MNIFRWALAAVLAFAVFPAWAGLQKAERPGAGEGLVYFDFAVNFPRTTNGQGSASVIAVEREDGTGPAYYLDGSEQGFQSTFAYAGNLPVGRYRFRDFQSTVCYVMCGRPSTPPPEDMPTFEVREGSVAYLGTILYSQTVTFEGKKREDHKEWGWRDRPDPTSGAALVARSHSALDGLPVTVGWTGESAGAVDRMNRIRLESAAMILSGRNGDEGFWFGSLNGVVQRWRPGEPGITVFDTGTDFMMNTVAESDDGSLVAAAGEGGTLRFSSDTGRTWQDGAAGLPFGVVSNLVPLKGKEFALTVALKEEVAVFRGVPGDAWHELARFPMKFALWTGMPGVQPQAFHVGDSLVLTLPSRKFAVVNLIDGRAEVRDPPGSIGAFKASPDGALWCTCAKTLAFSPYVSRDLGRTWEAASFSRFMVLPEFADAQKGFSYQGALFNAKSTGLSLTQDGGKTWTTQPLPDADLAWWQPAYSKNGQVMLLHSLQVFGGVGLQLTRYSTDGGQTWSYIPRRVRWAHAPVASS</sequence>
<proteinExistence type="predicted"/>
<dbReference type="SUPFAM" id="SSF50939">
    <property type="entry name" value="Sialidases"/>
    <property type="match status" value="1"/>
</dbReference>
<evidence type="ECO:0000313" key="3">
    <source>
        <dbReference type="Proteomes" id="UP001267878"/>
    </source>
</evidence>
<dbReference type="EMBL" id="JAVDVW010000001">
    <property type="protein sequence ID" value="MDR7099342.1"/>
    <property type="molecule type" value="Genomic_DNA"/>
</dbReference>
<dbReference type="InterPro" id="IPR002860">
    <property type="entry name" value="BNR_rpt"/>
</dbReference>
<dbReference type="Proteomes" id="UP001267878">
    <property type="component" value="Unassembled WGS sequence"/>
</dbReference>
<evidence type="ECO:0008006" key="4">
    <source>
        <dbReference type="Google" id="ProtNLM"/>
    </source>
</evidence>
<feature type="chain" id="PRO_5047258101" description="Exo-alpha-sialidase" evidence="1">
    <location>
        <begin position="22"/>
        <end position="524"/>
    </location>
</feature>
<protein>
    <recommendedName>
        <fullName evidence="4">Exo-alpha-sialidase</fullName>
    </recommendedName>
</protein>
<dbReference type="InterPro" id="IPR015943">
    <property type="entry name" value="WD40/YVTN_repeat-like_dom_sf"/>
</dbReference>
<dbReference type="Gene3D" id="2.130.10.10">
    <property type="entry name" value="YVTN repeat-like/Quinoprotein amine dehydrogenase"/>
    <property type="match status" value="1"/>
</dbReference>
<keyword evidence="1" id="KW-0732">Signal</keyword>
<accession>A0ABU1VPC2</accession>
<evidence type="ECO:0000313" key="2">
    <source>
        <dbReference type="EMBL" id="MDR7099342.1"/>
    </source>
</evidence>
<name>A0ABU1VPC2_9GAMM</name>
<organism evidence="2 3">
    <name type="scientific">Agrilutibacter niabensis</name>
    <dbReference type="NCBI Taxonomy" id="380628"/>
    <lineage>
        <taxon>Bacteria</taxon>
        <taxon>Pseudomonadati</taxon>
        <taxon>Pseudomonadota</taxon>
        <taxon>Gammaproteobacteria</taxon>
        <taxon>Lysobacterales</taxon>
        <taxon>Lysobacteraceae</taxon>
        <taxon>Agrilutibacter</taxon>
    </lineage>
</organism>
<dbReference type="RefSeq" id="WP_310053545.1">
    <property type="nucleotide sequence ID" value="NZ_JAVDVW010000001.1"/>
</dbReference>
<comment type="caution">
    <text evidence="2">The sequence shown here is derived from an EMBL/GenBank/DDBJ whole genome shotgun (WGS) entry which is preliminary data.</text>
</comment>
<dbReference type="Pfam" id="PF02012">
    <property type="entry name" value="BNR"/>
    <property type="match status" value="1"/>
</dbReference>
<dbReference type="InterPro" id="IPR036278">
    <property type="entry name" value="Sialidase_sf"/>
</dbReference>
<keyword evidence="3" id="KW-1185">Reference proteome</keyword>
<reference evidence="2 3" key="1">
    <citation type="submission" date="2023-07" db="EMBL/GenBank/DDBJ databases">
        <title>Sorghum-associated microbial communities from plants grown in Nebraska, USA.</title>
        <authorList>
            <person name="Schachtman D."/>
        </authorList>
    </citation>
    <scope>NUCLEOTIDE SEQUENCE [LARGE SCALE GENOMIC DNA]</scope>
    <source>
        <strain evidence="2 3">BE187</strain>
    </source>
</reference>